<keyword evidence="1" id="KW-0175">Coiled coil</keyword>
<feature type="region of interest" description="Disordered" evidence="2">
    <location>
        <begin position="62"/>
        <end position="96"/>
    </location>
</feature>
<feature type="non-terminal residue" evidence="3">
    <location>
        <position position="96"/>
    </location>
</feature>
<feature type="coiled-coil region" evidence="1">
    <location>
        <begin position="22"/>
        <end position="49"/>
    </location>
</feature>
<sequence length="96" mass="11149">MCQNEYNMRNERNTKPVGMLQLDKETANLKEIDLLKKKLENALLEAQVNKVQEICDFCQENHSNGHNIPEGIPEEEQAKYMGKPNPYNSGWRDNQT</sequence>
<reference evidence="3 4" key="1">
    <citation type="journal article" date="2018" name="Front. Plant Sci.">
        <title>Red Clover (Trifolium pratense) and Zigzag Clover (T. medium) - A Picture of Genomic Similarities and Differences.</title>
        <authorList>
            <person name="Dluhosova J."/>
            <person name="Istvanek J."/>
            <person name="Nedelnik J."/>
            <person name="Repkova J."/>
        </authorList>
    </citation>
    <scope>NUCLEOTIDE SEQUENCE [LARGE SCALE GENOMIC DNA]</scope>
    <source>
        <strain evidence="4">cv. 10/8</strain>
        <tissue evidence="3">Leaf</tissue>
    </source>
</reference>
<feature type="compositionally biased region" description="Polar residues" evidence="2">
    <location>
        <begin position="86"/>
        <end position="96"/>
    </location>
</feature>
<evidence type="ECO:0000313" key="4">
    <source>
        <dbReference type="Proteomes" id="UP000265520"/>
    </source>
</evidence>
<accession>A0A392S942</accession>
<dbReference type="Proteomes" id="UP000265520">
    <property type="component" value="Unassembled WGS sequence"/>
</dbReference>
<dbReference type="EMBL" id="LXQA010344589">
    <property type="protein sequence ID" value="MCI45463.1"/>
    <property type="molecule type" value="Genomic_DNA"/>
</dbReference>
<organism evidence="3 4">
    <name type="scientific">Trifolium medium</name>
    <dbReference type="NCBI Taxonomy" id="97028"/>
    <lineage>
        <taxon>Eukaryota</taxon>
        <taxon>Viridiplantae</taxon>
        <taxon>Streptophyta</taxon>
        <taxon>Embryophyta</taxon>
        <taxon>Tracheophyta</taxon>
        <taxon>Spermatophyta</taxon>
        <taxon>Magnoliopsida</taxon>
        <taxon>eudicotyledons</taxon>
        <taxon>Gunneridae</taxon>
        <taxon>Pentapetalae</taxon>
        <taxon>rosids</taxon>
        <taxon>fabids</taxon>
        <taxon>Fabales</taxon>
        <taxon>Fabaceae</taxon>
        <taxon>Papilionoideae</taxon>
        <taxon>50 kb inversion clade</taxon>
        <taxon>NPAAA clade</taxon>
        <taxon>Hologalegina</taxon>
        <taxon>IRL clade</taxon>
        <taxon>Trifolieae</taxon>
        <taxon>Trifolium</taxon>
    </lineage>
</organism>
<keyword evidence="4" id="KW-1185">Reference proteome</keyword>
<protein>
    <submittedName>
        <fullName evidence="3">Uncharacterized protein</fullName>
    </submittedName>
</protein>
<name>A0A392S942_9FABA</name>
<evidence type="ECO:0000256" key="2">
    <source>
        <dbReference type="SAM" id="MobiDB-lite"/>
    </source>
</evidence>
<comment type="caution">
    <text evidence="3">The sequence shown here is derived from an EMBL/GenBank/DDBJ whole genome shotgun (WGS) entry which is preliminary data.</text>
</comment>
<evidence type="ECO:0000313" key="3">
    <source>
        <dbReference type="EMBL" id="MCI45463.1"/>
    </source>
</evidence>
<evidence type="ECO:0000256" key="1">
    <source>
        <dbReference type="SAM" id="Coils"/>
    </source>
</evidence>
<dbReference type="AlphaFoldDB" id="A0A392S942"/>
<proteinExistence type="predicted"/>